<accession>A0A9D4K1H1</accession>
<evidence type="ECO:0000313" key="2">
    <source>
        <dbReference type="Proteomes" id="UP000828390"/>
    </source>
</evidence>
<evidence type="ECO:0000313" key="1">
    <source>
        <dbReference type="EMBL" id="KAH3828063.1"/>
    </source>
</evidence>
<proteinExistence type="predicted"/>
<reference evidence="1" key="2">
    <citation type="submission" date="2020-11" db="EMBL/GenBank/DDBJ databases">
        <authorList>
            <person name="McCartney M.A."/>
            <person name="Auch B."/>
            <person name="Kono T."/>
            <person name="Mallez S."/>
            <person name="Becker A."/>
            <person name="Gohl D.M."/>
            <person name="Silverstein K.A.T."/>
            <person name="Koren S."/>
            <person name="Bechman K.B."/>
            <person name="Herman A."/>
            <person name="Abrahante J.E."/>
            <person name="Garbe J."/>
        </authorList>
    </citation>
    <scope>NUCLEOTIDE SEQUENCE</scope>
    <source>
        <strain evidence="1">Duluth1</strain>
        <tissue evidence="1">Whole animal</tissue>
    </source>
</reference>
<organism evidence="1 2">
    <name type="scientific">Dreissena polymorpha</name>
    <name type="common">Zebra mussel</name>
    <name type="synonym">Mytilus polymorpha</name>
    <dbReference type="NCBI Taxonomy" id="45954"/>
    <lineage>
        <taxon>Eukaryota</taxon>
        <taxon>Metazoa</taxon>
        <taxon>Spiralia</taxon>
        <taxon>Lophotrochozoa</taxon>
        <taxon>Mollusca</taxon>
        <taxon>Bivalvia</taxon>
        <taxon>Autobranchia</taxon>
        <taxon>Heteroconchia</taxon>
        <taxon>Euheterodonta</taxon>
        <taxon>Imparidentia</taxon>
        <taxon>Neoheterodontei</taxon>
        <taxon>Myida</taxon>
        <taxon>Dreissenoidea</taxon>
        <taxon>Dreissenidae</taxon>
        <taxon>Dreissena</taxon>
    </lineage>
</organism>
<dbReference type="EMBL" id="JAIWYP010000005">
    <property type="protein sequence ID" value="KAH3828063.1"/>
    <property type="molecule type" value="Genomic_DNA"/>
</dbReference>
<dbReference type="AlphaFoldDB" id="A0A9D4K1H1"/>
<gene>
    <name evidence="1" type="ORF">DPMN_130013</name>
</gene>
<reference evidence="1" key="1">
    <citation type="journal article" date="2019" name="bioRxiv">
        <title>The Genome of the Zebra Mussel, Dreissena polymorpha: A Resource for Invasive Species Research.</title>
        <authorList>
            <person name="McCartney M.A."/>
            <person name="Auch B."/>
            <person name="Kono T."/>
            <person name="Mallez S."/>
            <person name="Zhang Y."/>
            <person name="Obille A."/>
            <person name="Becker A."/>
            <person name="Abrahante J.E."/>
            <person name="Garbe J."/>
            <person name="Badalamenti J.P."/>
            <person name="Herman A."/>
            <person name="Mangelson H."/>
            <person name="Liachko I."/>
            <person name="Sullivan S."/>
            <person name="Sone E.D."/>
            <person name="Koren S."/>
            <person name="Silverstein K.A.T."/>
            <person name="Beckman K.B."/>
            <person name="Gohl D.M."/>
        </authorList>
    </citation>
    <scope>NUCLEOTIDE SEQUENCE</scope>
    <source>
        <strain evidence="1">Duluth1</strain>
        <tissue evidence="1">Whole animal</tissue>
    </source>
</reference>
<sequence length="50" mass="5781">MAQGRSEATLDACNIWPKADLELRGTHIAYDPRKIWSYAVRMWQMAQGRS</sequence>
<name>A0A9D4K1H1_DREPO</name>
<dbReference type="Proteomes" id="UP000828390">
    <property type="component" value="Unassembled WGS sequence"/>
</dbReference>
<keyword evidence="2" id="KW-1185">Reference proteome</keyword>
<protein>
    <submittedName>
        <fullName evidence="1">Uncharacterized protein</fullName>
    </submittedName>
</protein>
<comment type="caution">
    <text evidence="1">The sequence shown here is derived from an EMBL/GenBank/DDBJ whole genome shotgun (WGS) entry which is preliminary data.</text>
</comment>